<dbReference type="Pfam" id="PF00083">
    <property type="entry name" value="Sugar_tr"/>
    <property type="match status" value="1"/>
</dbReference>
<feature type="transmembrane region" description="Helical" evidence="5">
    <location>
        <begin position="305"/>
        <end position="329"/>
    </location>
</feature>
<evidence type="ECO:0000259" key="6">
    <source>
        <dbReference type="PROSITE" id="PS50850"/>
    </source>
</evidence>
<gene>
    <name evidence="7" type="ORF">ILUMI_24168</name>
</gene>
<dbReference type="InterPro" id="IPR050549">
    <property type="entry name" value="MFS_Trehalose_Transporter"/>
</dbReference>
<feature type="transmembrane region" description="Helical" evidence="5">
    <location>
        <begin position="369"/>
        <end position="389"/>
    </location>
</feature>
<evidence type="ECO:0000313" key="8">
    <source>
        <dbReference type="Proteomes" id="UP000801492"/>
    </source>
</evidence>
<organism evidence="7 8">
    <name type="scientific">Ignelater luminosus</name>
    <name type="common">Cucubano</name>
    <name type="synonym">Pyrophorus luminosus</name>
    <dbReference type="NCBI Taxonomy" id="2038154"/>
    <lineage>
        <taxon>Eukaryota</taxon>
        <taxon>Metazoa</taxon>
        <taxon>Ecdysozoa</taxon>
        <taxon>Arthropoda</taxon>
        <taxon>Hexapoda</taxon>
        <taxon>Insecta</taxon>
        <taxon>Pterygota</taxon>
        <taxon>Neoptera</taxon>
        <taxon>Endopterygota</taxon>
        <taxon>Coleoptera</taxon>
        <taxon>Polyphaga</taxon>
        <taxon>Elateriformia</taxon>
        <taxon>Elateroidea</taxon>
        <taxon>Elateridae</taxon>
        <taxon>Agrypninae</taxon>
        <taxon>Pyrophorini</taxon>
        <taxon>Ignelater</taxon>
    </lineage>
</organism>
<dbReference type="Proteomes" id="UP000801492">
    <property type="component" value="Unassembled WGS sequence"/>
</dbReference>
<dbReference type="InterPro" id="IPR036259">
    <property type="entry name" value="MFS_trans_sf"/>
</dbReference>
<evidence type="ECO:0000256" key="4">
    <source>
        <dbReference type="ARBA" id="ARBA00023136"/>
    </source>
</evidence>
<name>A0A8K0C6T2_IGNLU</name>
<reference evidence="7" key="1">
    <citation type="submission" date="2019-08" db="EMBL/GenBank/DDBJ databases">
        <title>The genome of the North American firefly Photinus pyralis.</title>
        <authorList>
            <consortium name="Photinus pyralis genome working group"/>
            <person name="Fallon T.R."/>
            <person name="Sander Lower S.E."/>
            <person name="Weng J.-K."/>
        </authorList>
    </citation>
    <scope>NUCLEOTIDE SEQUENCE</scope>
    <source>
        <strain evidence="7">TRF0915ILg1</strain>
        <tissue evidence="7">Whole body</tissue>
    </source>
</reference>
<keyword evidence="4 5" id="KW-0472">Membrane</keyword>
<feature type="transmembrane region" description="Helical" evidence="5">
    <location>
        <begin position="437"/>
        <end position="458"/>
    </location>
</feature>
<dbReference type="PROSITE" id="PS50850">
    <property type="entry name" value="MFS"/>
    <property type="match status" value="1"/>
</dbReference>
<feature type="transmembrane region" description="Helical" evidence="5">
    <location>
        <begin position="96"/>
        <end position="116"/>
    </location>
</feature>
<feature type="transmembrane region" description="Helical" evidence="5">
    <location>
        <begin position="470"/>
        <end position="489"/>
    </location>
</feature>
<keyword evidence="2 5" id="KW-0812">Transmembrane</keyword>
<feature type="transmembrane region" description="Helical" evidence="5">
    <location>
        <begin position="154"/>
        <end position="171"/>
    </location>
</feature>
<comment type="caution">
    <text evidence="7">The sequence shown here is derived from an EMBL/GenBank/DDBJ whole genome shotgun (WGS) entry which is preliminary data.</text>
</comment>
<dbReference type="PANTHER" id="PTHR48021:SF24">
    <property type="entry name" value="MAJOR FACILITATOR SUPERFAMILY (MFS) PROFILE DOMAIN-CONTAINING PROTEIN"/>
    <property type="match status" value="1"/>
</dbReference>
<comment type="subcellular location">
    <subcellularLocation>
        <location evidence="1">Membrane</location>
        <topology evidence="1">Multi-pass membrane protein</topology>
    </subcellularLocation>
</comment>
<feature type="transmembrane region" description="Helical" evidence="5">
    <location>
        <begin position="49"/>
        <end position="76"/>
    </location>
</feature>
<dbReference type="AlphaFoldDB" id="A0A8K0C6T2"/>
<feature type="transmembrane region" description="Helical" evidence="5">
    <location>
        <begin position="401"/>
        <end position="425"/>
    </location>
</feature>
<dbReference type="PANTHER" id="PTHR48021">
    <property type="match status" value="1"/>
</dbReference>
<dbReference type="FunFam" id="1.20.1250.20:FF:000249">
    <property type="entry name" value="facilitated trehalose transporter Tret1"/>
    <property type="match status" value="1"/>
</dbReference>
<feature type="transmembrane region" description="Helical" evidence="5">
    <location>
        <begin position="183"/>
        <end position="204"/>
    </location>
</feature>
<proteinExistence type="predicted"/>
<dbReference type="GO" id="GO:0022857">
    <property type="term" value="F:transmembrane transporter activity"/>
    <property type="evidence" value="ECO:0007669"/>
    <property type="project" value="InterPro"/>
</dbReference>
<dbReference type="GO" id="GO:0016020">
    <property type="term" value="C:membrane"/>
    <property type="evidence" value="ECO:0007669"/>
    <property type="project" value="UniProtKB-SubCell"/>
</dbReference>
<dbReference type="InterPro" id="IPR005828">
    <property type="entry name" value="MFS_sugar_transport-like"/>
</dbReference>
<protein>
    <recommendedName>
        <fullName evidence="6">Major facilitator superfamily (MFS) profile domain-containing protein</fullName>
    </recommendedName>
</protein>
<dbReference type="InterPro" id="IPR020846">
    <property type="entry name" value="MFS_dom"/>
</dbReference>
<feature type="domain" description="Major facilitator superfamily (MFS) profile" evidence="6">
    <location>
        <begin position="49"/>
        <end position="493"/>
    </location>
</feature>
<dbReference type="SUPFAM" id="SSF103473">
    <property type="entry name" value="MFS general substrate transporter"/>
    <property type="match status" value="1"/>
</dbReference>
<evidence type="ECO:0000256" key="1">
    <source>
        <dbReference type="ARBA" id="ARBA00004141"/>
    </source>
</evidence>
<dbReference type="EMBL" id="VTPC01090662">
    <property type="protein sequence ID" value="KAF2882020.1"/>
    <property type="molecule type" value="Genomic_DNA"/>
</dbReference>
<feature type="transmembrane region" description="Helical" evidence="5">
    <location>
        <begin position="128"/>
        <end position="148"/>
    </location>
</feature>
<keyword evidence="8" id="KW-1185">Reference proteome</keyword>
<accession>A0A8K0C6T2</accession>
<dbReference type="Gene3D" id="1.20.1250.20">
    <property type="entry name" value="MFS general substrate transporter like domains"/>
    <property type="match status" value="1"/>
</dbReference>
<sequence length="543" mass="60699">MDTISSKCCSNNINEKATSDEHRLEEPLISHKSLDYYEKKNFKTLLPQIVATIIASSFQIAVGSSLAYSAILIPQLMEAQKNGDEDAVAITKPQTAWIASCVPLIGPVGAIIGGFVMDSMGRLNMLRLTVIPSALGWGLIAVSTNFPLLLTGRLLTGIAAVWGTSPGIVYITEISRVDMRGSFVLSISAVMSLGMAISYLKGWFMHWRVVAWLCTGYSVIPVILLLFIPESPLWLVSKGKIKEAKASLEWFHKYQPQNDQMPVTYAEMKLAGLQKEHALKCDKNQATNTFQKLKVLLQPVGYKPLIIISGLFFFQQFGGVFVVMFYAVTFFKSVGTNINPYFVSSLIGLMRLVMSIVNIWMMKKYNRRSLYFVSSIGMVVSLGVSGLFTKWIHEGATEHNWVPMCMLVLYVLSLMIGVLPIPFAVTAEMFPLVIRGIGNSLVFCIANLLMFASLQSYYTLESVFGGSHGLQYFYAISLFGGLVFSFVFLPETFNKKLSDIEDYFWHHTTYLSVKPDEKVKEHLVMKNVKVEQTETITEKNLKI</sequence>
<dbReference type="OrthoDB" id="6612291at2759"/>
<feature type="transmembrane region" description="Helical" evidence="5">
    <location>
        <begin position="210"/>
        <end position="228"/>
    </location>
</feature>
<evidence type="ECO:0000313" key="7">
    <source>
        <dbReference type="EMBL" id="KAF2882020.1"/>
    </source>
</evidence>
<evidence type="ECO:0000256" key="3">
    <source>
        <dbReference type="ARBA" id="ARBA00022989"/>
    </source>
</evidence>
<feature type="transmembrane region" description="Helical" evidence="5">
    <location>
        <begin position="341"/>
        <end position="362"/>
    </location>
</feature>
<keyword evidence="3 5" id="KW-1133">Transmembrane helix</keyword>
<evidence type="ECO:0000256" key="2">
    <source>
        <dbReference type="ARBA" id="ARBA00022692"/>
    </source>
</evidence>
<evidence type="ECO:0000256" key="5">
    <source>
        <dbReference type="SAM" id="Phobius"/>
    </source>
</evidence>